<dbReference type="Proteomes" id="UP001157006">
    <property type="component" value="Chromosome 2"/>
</dbReference>
<dbReference type="PROSITE" id="PS50181">
    <property type="entry name" value="FBOX"/>
    <property type="match status" value="1"/>
</dbReference>
<dbReference type="InterPro" id="IPR032675">
    <property type="entry name" value="LRR_dom_sf"/>
</dbReference>
<dbReference type="EMBL" id="OX451737">
    <property type="protein sequence ID" value="CAI8597204.1"/>
    <property type="molecule type" value="Genomic_DNA"/>
</dbReference>
<accession>A0AAV0ZK00</accession>
<evidence type="ECO:0000313" key="3">
    <source>
        <dbReference type="Proteomes" id="UP001157006"/>
    </source>
</evidence>
<dbReference type="PANTHER" id="PTHR38926">
    <property type="entry name" value="F-BOX DOMAIN CONTAINING PROTEIN, EXPRESSED"/>
    <property type="match status" value="1"/>
</dbReference>
<sequence length="280" mass="31998">MASCSVASKEAMPNWLALPRDITSNILQRLDTIEIVTSVRFVCPIWWNIFKDPLMWRTIWFTKFGNFYEEEAMEICHYAIKQSCGHLENIFIDDFATDDLLKFIADNAGNLRGLRLVNCRGISNEGFSQAVKKMPLLEGLNISLCYLSKDSLEVVGQCCPLLTVLIHVRSWSKYRLCDIDDDQAFVIAKTMFGLRRLDIRGSPLSNAGLLAILGGCPRLEFLDIRGCCNLQLDESLKKKCMDLIKDLRLPEPVLYDDYSDEDHVTYWDSVIDDDSYDPND</sequence>
<dbReference type="Pfam" id="PF00646">
    <property type="entry name" value="F-box"/>
    <property type="match status" value="1"/>
</dbReference>
<keyword evidence="3" id="KW-1185">Reference proteome</keyword>
<feature type="domain" description="F-box" evidence="1">
    <location>
        <begin position="12"/>
        <end position="59"/>
    </location>
</feature>
<proteinExistence type="predicted"/>
<name>A0AAV0ZK00_VICFA</name>
<dbReference type="AlphaFoldDB" id="A0AAV0ZK00"/>
<dbReference type="Gene3D" id="1.20.1280.50">
    <property type="match status" value="1"/>
</dbReference>
<dbReference type="InterPro" id="IPR001810">
    <property type="entry name" value="F-box_dom"/>
</dbReference>
<evidence type="ECO:0000313" key="2">
    <source>
        <dbReference type="EMBL" id="CAI8597204.1"/>
    </source>
</evidence>
<organism evidence="2 3">
    <name type="scientific">Vicia faba</name>
    <name type="common">Broad bean</name>
    <name type="synonym">Faba vulgaris</name>
    <dbReference type="NCBI Taxonomy" id="3906"/>
    <lineage>
        <taxon>Eukaryota</taxon>
        <taxon>Viridiplantae</taxon>
        <taxon>Streptophyta</taxon>
        <taxon>Embryophyta</taxon>
        <taxon>Tracheophyta</taxon>
        <taxon>Spermatophyta</taxon>
        <taxon>Magnoliopsida</taxon>
        <taxon>eudicotyledons</taxon>
        <taxon>Gunneridae</taxon>
        <taxon>Pentapetalae</taxon>
        <taxon>rosids</taxon>
        <taxon>fabids</taxon>
        <taxon>Fabales</taxon>
        <taxon>Fabaceae</taxon>
        <taxon>Papilionoideae</taxon>
        <taxon>50 kb inversion clade</taxon>
        <taxon>NPAAA clade</taxon>
        <taxon>Hologalegina</taxon>
        <taxon>IRL clade</taxon>
        <taxon>Fabeae</taxon>
        <taxon>Vicia</taxon>
    </lineage>
</organism>
<reference evidence="2 3" key="1">
    <citation type="submission" date="2023-01" db="EMBL/GenBank/DDBJ databases">
        <authorList>
            <person name="Kreplak J."/>
        </authorList>
    </citation>
    <scope>NUCLEOTIDE SEQUENCE [LARGE SCALE GENOMIC DNA]</scope>
</reference>
<dbReference type="SUPFAM" id="SSF52047">
    <property type="entry name" value="RNI-like"/>
    <property type="match status" value="1"/>
</dbReference>
<protein>
    <recommendedName>
        <fullName evidence="1">F-box domain-containing protein</fullName>
    </recommendedName>
</protein>
<dbReference type="Gene3D" id="3.80.10.10">
    <property type="entry name" value="Ribonuclease Inhibitor"/>
    <property type="match status" value="1"/>
</dbReference>
<gene>
    <name evidence="2" type="ORF">VFH_II070640</name>
</gene>
<dbReference type="CDD" id="cd22164">
    <property type="entry name" value="F-box_AtSKIP19-like"/>
    <property type="match status" value="1"/>
</dbReference>
<dbReference type="PANTHER" id="PTHR38926:SF2">
    <property type="entry name" value="F-BOX_LRR-REPEAT PROTEIN 21-RELATED"/>
    <property type="match status" value="1"/>
</dbReference>
<evidence type="ECO:0000259" key="1">
    <source>
        <dbReference type="PROSITE" id="PS50181"/>
    </source>
</evidence>